<keyword evidence="2" id="KW-1185">Reference proteome</keyword>
<dbReference type="Proteomes" id="UP000019254">
    <property type="component" value="Unassembled WGS sequence"/>
</dbReference>
<dbReference type="EMBL" id="AODE01000026">
    <property type="protein sequence ID" value="EUJ27339.1"/>
    <property type="molecule type" value="Genomic_DNA"/>
</dbReference>
<name>W7BJU2_9LIST</name>
<accession>W7BJU2</accession>
<gene>
    <name evidence="1" type="ORF">PCORN_13457</name>
</gene>
<organism evidence="1 2">
    <name type="scientific">Listeria cornellensis FSL F6-0969</name>
    <dbReference type="NCBI Taxonomy" id="1265820"/>
    <lineage>
        <taxon>Bacteria</taxon>
        <taxon>Bacillati</taxon>
        <taxon>Bacillota</taxon>
        <taxon>Bacilli</taxon>
        <taxon>Bacillales</taxon>
        <taxon>Listeriaceae</taxon>
        <taxon>Listeria</taxon>
    </lineage>
</organism>
<dbReference type="AlphaFoldDB" id="W7BJU2"/>
<evidence type="ECO:0000313" key="2">
    <source>
        <dbReference type="Proteomes" id="UP000019254"/>
    </source>
</evidence>
<dbReference type="STRING" id="1265820.PCORN_13457"/>
<proteinExistence type="predicted"/>
<dbReference type="RefSeq" id="WP_036080686.1">
    <property type="nucleotide sequence ID" value="NZ_AODE01000026.1"/>
</dbReference>
<protein>
    <submittedName>
        <fullName evidence="1">Uncharacterized protein</fullName>
    </submittedName>
</protein>
<dbReference type="OrthoDB" id="9899693at2"/>
<evidence type="ECO:0000313" key="1">
    <source>
        <dbReference type="EMBL" id="EUJ27339.1"/>
    </source>
</evidence>
<reference evidence="1 2" key="1">
    <citation type="journal article" date="2014" name="Int. J. Syst. Evol. Microbiol.">
        <title>Listeria floridensis sp. nov., Listeria aquatica sp. nov., Listeria cornellensis sp. nov., Listeria riparia sp. nov. and Listeria grandensis sp. nov., from agricultural and natural environments.</title>
        <authorList>
            <person name="den Bakker H.C."/>
            <person name="Warchocki S."/>
            <person name="Wright E.M."/>
            <person name="Allred A.F."/>
            <person name="Ahlstrom C."/>
            <person name="Manuel C.S."/>
            <person name="Stasiewicz M.J."/>
            <person name="Burrell A."/>
            <person name="Roof S."/>
            <person name="Strawn L."/>
            <person name="Fortes E.D."/>
            <person name="Nightingale K.K."/>
            <person name="Kephart D."/>
            <person name="Wiedmann M."/>
        </authorList>
    </citation>
    <scope>NUCLEOTIDE SEQUENCE [LARGE SCALE GENOMIC DNA]</scope>
    <source>
        <strain evidence="2">FSL F6-969</strain>
    </source>
</reference>
<sequence length="98" mass="11489">MIIKSKQIIERIGVFHNDREEMFNTVEKLKKGGYGDNTRCSISGIQLVTYRNLSESDQVKLKDLYPKLIIHHEEPGILSDGYYVFYTEHERIIEGREN</sequence>
<dbReference type="PATRIC" id="fig|1265820.5.peg.2655"/>
<comment type="caution">
    <text evidence="1">The sequence shown here is derived from an EMBL/GenBank/DDBJ whole genome shotgun (WGS) entry which is preliminary data.</text>
</comment>